<evidence type="ECO:0000313" key="2">
    <source>
        <dbReference type="Proteomes" id="UP000245252"/>
    </source>
</evidence>
<accession>A0A2U2DM30</accession>
<evidence type="ECO:0000313" key="1">
    <source>
        <dbReference type="EMBL" id="PWE54374.1"/>
    </source>
</evidence>
<gene>
    <name evidence="1" type="ORF">DEM27_19865</name>
</gene>
<protein>
    <submittedName>
        <fullName evidence="1">Uncharacterized protein</fullName>
    </submittedName>
</protein>
<dbReference type="EMBL" id="QFBC01000010">
    <property type="protein sequence ID" value="PWE54374.1"/>
    <property type="molecule type" value="Genomic_DNA"/>
</dbReference>
<dbReference type="RefSeq" id="WP_109460004.1">
    <property type="nucleotide sequence ID" value="NZ_QFBC01000010.1"/>
</dbReference>
<dbReference type="OrthoDB" id="7510885at2"/>
<proteinExistence type="predicted"/>
<comment type="caution">
    <text evidence="1">The sequence shown here is derived from an EMBL/GenBank/DDBJ whole genome shotgun (WGS) entry which is preliminary data.</text>
</comment>
<organism evidence="1 2">
    <name type="scientific">Metarhizobium album</name>
    <dbReference type="NCBI Taxonomy" id="2182425"/>
    <lineage>
        <taxon>Bacteria</taxon>
        <taxon>Pseudomonadati</taxon>
        <taxon>Pseudomonadota</taxon>
        <taxon>Alphaproteobacteria</taxon>
        <taxon>Hyphomicrobiales</taxon>
        <taxon>Rhizobiaceae</taxon>
        <taxon>Metarhizobium</taxon>
    </lineage>
</organism>
<name>A0A2U2DM30_9HYPH</name>
<sequence>MTDTPKDNVTGSPFVASLSADQLRIHEALCDSQFIAGAKAGWNAGCIADPEAATAAFGALIKSRDGHLEGFADAKAALAAQQAPKDNLRVDVDRLAARIVTAACELDGPADPASDDTISITMKDLEAVVHRHVTAAVEGDKL</sequence>
<dbReference type="Proteomes" id="UP000245252">
    <property type="component" value="Unassembled WGS sequence"/>
</dbReference>
<keyword evidence="2" id="KW-1185">Reference proteome</keyword>
<dbReference type="AlphaFoldDB" id="A0A2U2DM30"/>
<reference evidence="1 2" key="1">
    <citation type="submission" date="2018-05" db="EMBL/GenBank/DDBJ databases">
        <title>The draft genome of strain NS-104.</title>
        <authorList>
            <person name="Hang P."/>
            <person name="Jiang J."/>
        </authorList>
    </citation>
    <scope>NUCLEOTIDE SEQUENCE [LARGE SCALE GENOMIC DNA]</scope>
    <source>
        <strain evidence="1 2">NS-104</strain>
    </source>
</reference>